<dbReference type="SMART" id="SM00606">
    <property type="entry name" value="CBD_IV"/>
    <property type="match status" value="2"/>
</dbReference>
<dbReference type="InterPro" id="IPR006584">
    <property type="entry name" value="Cellulose-bd_IV"/>
</dbReference>
<dbReference type="Pfam" id="PF00553">
    <property type="entry name" value="CBM_2"/>
    <property type="match status" value="1"/>
</dbReference>
<evidence type="ECO:0000313" key="5">
    <source>
        <dbReference type="EMBL" id="SCY29958.1"/>
    </source>
</evidence>
<evidence type="ECO:0000256" key="2">
    <source>
        <dbReference type="SAM" id="MobiDB-lite"/>
    </source>
</evidence>
<dbReference type="InterPro" id="IPR008979">
    <property type="entry name" value="Galactose-bd-like_sf"/>
</dbReference>
<dbReference type="OrthoDB" id="194939at2"/>
<evidence type="ECO:0000259" key="4">
    <source>
        <dbReference type="PROSITE" id="PS51173"/>
    </source>
</evidence>
<evidence type="ECO:0000256" key="3">
    <source>
        <dbReference type="SAM" id="SignalP"/>
    </source>
</evidence>
<dbReference type="Proteomes" id="UP000183047">
    <property type="component" value="Unassembled WGS sequence"/>
</dbReference>
<feature type="domain" description="CBM2" evidence="4">
    <location>
        <begin position="489"/>
        <end position="591"/>
    </location>
</feature>
<proteinExistence type="predicted"/>
<keyword evidence="6" id="KW-1185">Reference proteome</keyword>
<gene>
    <name evidence="5" type="ORF">SAMN02910451_02065</name>
</gene>
<feature type="compositionally biased region" description="Acidic residues" evidence="2">
    <location>
        <begin position="475"/>
        <end position="489"/>
    </location>
</feature>
<dbReference type="GO" id="GO:0005975">
    <property type="term" value="P:carbohydrate metabolic process"/>
    <property type="evidence" value="ECO:0007669"/>
    <property type="project" value="InterPro"/>
</dbReference>
<feature type="region of interest" description="Disordered" evidence="2">
    <location>
        <begin position="424"/>
        <end position="492"/>
    </location>
</feature>
<reference evidence="6" key="1">
    <citation type="submission" date="2016-10" db="EMBL/GenBank/DDBJ databases">
        <authorList>
            <person name="Varghese N."/>
            <person name="Submissions S."/>
        </authorList>
    </citation>
    <scope>NUCLEOTIDE SEQUENCE [LARGE SCALE GENOMIC DNA]</scope>
    <source>
        <strain evidence="6">XBD2006</strain>
    </source>
</reference>
<dbReference type="EMBL" id="FMUR01000012">
    <property type="protein sequence ID" value="SCY29958.1"/>
    <property type="molecule type" value="Genomic_DNA"/>
</dbReference>
<accession>A0A1G5EU51</accession>
<dbReference type="CDD" id="cd04084">
    <property type="entry name" value="CBM6_xylanase-like"/>
    <property type="match status" value="2"/>
</dbReference>
<dbReference type="PROSITE" id="PS51173">
    <property type="entry name" value="CBM2"/>
    <property type="match status" value="1"/>
</dbReference>
<dbReference type="SUPFAM" id="SSF49384">
    <property type="entry name" value="Carbohydrate-binding domain"/>
    <property type="match status" value="1"/>
</dbReference>
<dbReference type="SUPFAM" id="SSF49785">
    <property type="entry name" value="Galactose-binding domain-like"/>
    <property type="match status" value="2"/>
</dbReference>
<sequence>MKRKVRVAISFLAAAVMLILQGMAIKAAEPNNEKALLNPYELVQTEIMENGGGFYEDDISYSPISGSKILKAENVDFSKGLVGIEVTARTRWGGSEIYVYIDDPKSEPIARILIRAYSFNQSTGIPKVNVSGVHDIYFEANNPIDIATWKALPGKIYEGGDVPQIDPYKDNEAEVNFGTSGVGVVKDKRHTVLVDFSENDFFLMKDVNFEKGLKSITIEARAEDDGIIEVRKDSPAGELIGTIEFRDTDDSYKPFEGEMANLEGMQKIYFVGKKGKCNIDTWSAAPRNTDRPLPTPGEKISPYGYVEAEIDFPRENAEIVEDNWNKVVSIKENGYISAQKVNFRYGLTSVVIVAKSEKPAAVEVREGSVDGELLGVIKVENTDGEYLHYRTKAPNIEGIHDLYFVCKVGSCMIDKWTVMSKMMPVPGNEPISGGEENDDPEKEQPEQPENPDKPESPEIPDKPEIPEDPEKTENPEEPEQPEIPEEPEQPDIQGDCKLELKYSRDIWDGGYQINFKITNISQEQSSGWTLKIKKKYINVAQSWCTNVDEDGEYYIFTPLSWNAVLNPGQSTEFGIIGSGDASGGLDYSFND</sequence>
<dbReference type="GO" id="GO:0030247">
    <property type="term" value="F:polysaccharide binding"/>
    <property type="evidence" value="ECO:0007669"/>
    <property type="project" value="UniProtKB-UniRule"/>
</dbReference>
<dbReference type="InterPro" id="IPR001919">
    <property type="entry name" value="CBD2"/>
</dbReference>
<name>A0A1G5EU51_9FIRM</name>
<dbReference type="Gene3D" id="2.60.120.260">
    <property type="entry name" value="Galactose-binding domain-like"/>
    <property type="match status" value="2"/>
</dbReference>
<dbReference type="InterPro" id="IPR005084">
    <property type="entry name" value="CBM6"/>
</dbReference>
<feature type="chain" id="PRO_5010241479" evidence="3">
    <location>
        <begin position="28"/>
        <end position="591"/>
    </location>
</feature>
<feature type="signal peptide" evidence="3">
    <location>
        <begin position="1"/>
        <end position="27"/>
    </location>
</feature>
<dbReference type="Pfam" id="PF03422">
    <property type="entry name" value="CBM_6"/>
    <property type="match status" value="2"/>
</dbReference>
<dbReference type="RefSeq" id="WP_074462638.1">
    <property type="nucleotide sequence ID" value="NZ_FMUR01000012.1"/>
</dbReference>
<dbReference type="Gene3D" id="2.60.40.290">
    <property type="match status" value="1"/>
</dbReference>
<evidence type="ECO:0000256" key="1">
    <source>
        <dbReference type="ARBA" id="ARBA00022729"/>
    </source>
</evidence>
<feature type="compositionally biased region" description="Basic and acidic residues" evidence="2">
    <location>
        <begin position="442"/>
        <end position="474"/>
    </location>
</feature>
<evidence type="ECO:0000313" key="6">
    <source>
        <dbReference type="Proteomes" id="UP000183047"/>
    </source>
</evidence>
<dbReference type="InterPro" id="IPR012291">
    <property type="entry name" value="CBM2_carb-bd_dom_sf"/>
</dbReference>
<dbReference type="AlphaFoldDB" id="A0A1G5EU51"/>
<dbReference type="GO" id="GO:0004553">
    <property type="term" value="F:hydrolase activity, hydrolyzing O-glycosyl compounds"/>
    <property type="evidence" value="ECO:0007669"/>
    <property type="project" value="InterPro"/>
</dbReference>
<organism evidence="5 6">
    <name type="scientific">Butyrivibrio hungatei</name>
    <dbReference type="NCBI Taxonomy" id="185008"/>
    <lineage>
        <taxon>Bacteria</taxon>
        <taxon>Bacillati</taxon>
        <taxon>Bacillota</taxon>
        <taxon>Clostridia</taxon>
        <taxon>Lachnospirales</taxon>
        <taxon>Lachnospiraceae</taxon>
        <taxon>Butyrivibrio</taxon>
    </lineage>
</organism>
<keyword evidence="1 3" id="KW-0732">Signal</keyword>
<protein>
    <submittedName>
        <fullName evidence="5">Carbohydrate binding module (Family 6)</fullName>
    </submittedName>
</protein>
<dbReference type="InterPro" id="IPR008965">
    <property type="entry name" value="CBM2/CBM3_carb-bd_dom_sf"/>
</dbReference>
<dbReference type="SMART" id="SM00637">
    <property type="entry name" value="CBD_II"/>
    <property type="match status" value="1"/>
</dbReference>